<feature type="binding site" evidence="6">
    <location>
        <position position="82"/>
    </location>
    <ligand>
        <name>[4Fe-4S] cluster</name>
        <dbReference type="ChEBI" id="CHEBI:49883"/>
        <note>4Fe-4S-S-AdoMet</note>
    </ligand>
</feature>
<keyword evidence="5 6" id="KW-0411">Iron-sulfur</keyword>
<dbReference type="Pfam" id="PF04055">
    <property type="entry name" value="Radical_SAM"/>
    <property type="match status" value="1"/>
</dbReference>
<dbReference type="PANTHER" id="PTHR30352">
    <property type="entry name" value="PYRUVATE FORMATE-LYASE-ACTIVATING ENZYME"/>
    <property type="match status" value="1"/>
</dbReference>
<dbReference type="InterPro" id="IPR027596">
    <property type="entry name" value="AmmeMemoSam_rS"/>
</dbReference>
<dbReference type="PANTHER" id="PTHR30352:SF5">
    <property type="entry name" value="PYRUVATE FORMATE-LYASE 1-ACTIVATING ENZYME"/>
    <property type="match status" value="1"/>
</dbReference>
<organism evidence="8 9">
    <name type="scientific">candidate division TA06 bacterium B3_TA06</name>
    <dbReference type="NCBI Taxonomy" id="2012487"/>
    <lineage>
        <taxon>Bacteria</taxon>
        <taxon>Bacteria division TA06</taxon>
    </lineage>
</organism>
<dbReference type="GO" id="GO:0051539">
    <property type="term" value="F:4 iron, 4 sulfur cluster binding"/>
    <property type="evidence" value="ECO:0007669"/>
    <property type="project" value="UniProtKB-KW"/>
</dbReference>
<dbReference type="SMART" id="SM00729">
    <property type="entry name" value="Elp3"/>
    <property type="match status" value="1"/>
</dbReference>
<keyword evidence="3 6" id="KW-0479">Metal-binding</keyword>
<reference evidence="8 9" key="1">
    <citation type="submission" date="2017-06" db="EMBL/GenBank/DDBJ databases">
        <title>Novel microbial phyla capable of carbon fixation and sulfur reduction in deep-sea sediments.</title>
        <authorList>
            <person name="Huang J."/>
            <person name="Baker B."/>
            <person name="Wang Y."/>
        </authorList>
    </citation>
    <scope>NUCLEOTIDE SEQUENCE [LARGE SCALE GENOMIC DNA]</scope>
    <source>
        <strain evidence="8">B3_TA06</strain>
    </source>
</reference>
<dbReference type="Proteomes" id="UP000317778">
    <property type="component" value="Unassembled WGS sequence"/>
</dbReference>
<protein>
    <submittedName>
        <fullName evidence="8">AmmeMemoRadiSam system radical SAM enzyme</fullName>
    </submittedName>
</protein>
<dbReference type="InterPro" id="IPR034457">
    <property type="entry name" value="Organic_radical-activating"/>
</dbReference>
<dbReference type="Gene3D" id="3.20.20.70">
    <property type="entry name" value="Aldolase class I"/>
    <property type="match status" value="1"/>
</dbReference>
<dbReference type="GO" id="GO:0046872">
    <property type="term" value="F:metal ion binding"/>
    <property type="evidence" value="ECO:0007669"/>
    <property type="project" value="UniProtKB-KW"/>
</dbReference>
<dbReference type="AlphaFoldDB" id="A0A532UNQ0"/>
<name>A0A532UNQ0_UNCT6</name>
<dbReference type="InterPro" id="IPR058240">
    <property type="entry name" value="rSAM_sf"/>
</dbReference>
<dbReference type="GO" id="GO:0003824">
    <property type="term" value="F:catalytic activity"/>
    <property type="evidence" value="ECO:0007669"/>
    <property type="project" value="InterPro"/>
</dbReference>
<dbReference type="CDD" id="cd01335">
    <property type="entry name" value="Radical_SAM"/>
    <property type="match status" value="1"/>
</dbReference>
<dbReference type="EMBL" id="NJBO01000040">
    <property type="protein sequence ID" value="TKJ36558.1"/>
    <property type="molecule type" value="Genomic_DNA"/>
</dbReference>
<dbReference type="InterPro" id="IPR007197">
    <property type="entry name" value="rSAM"/>
</dbReference>
<dbReference type="NCBIfam" id="TIGR04337">
    <property type="entry name" value="AmmeMemoSam_rS"/>
    <property type="match status" value="1"/>
</dbReference>
<dbReference type="SUPFAM" id="SSF102114">
    <property type="entry name" value="Radical SAM enzymes"/>
    <property type="match status" value="1"/>
</dbReference>
<keyword evidence="2 6" id="KW-0949">S-adenosyl-L-methionine</keyword>
<keyword evidence="4 6" id="KW-0408">Iron</keyword>
<evidence type="ECO:0000256" key="4">
    <source>
        <dbReference type="ARBA" id="ARBA00023004"/>
    </source>
</evidence>
<dbReference type="PROSITE" id="PS51918">
    <property type="entry name" value="RADICAL_SAM"/>
    <property type="match status" value="1"/>
</dbReference>
<evidence type="ECO:0000259" key="7">
    <source>
        <dbReference type="PROSITE" id="PS51918"/>
    </source>
</evidence>
<evidence type="ECO:0000256" key="1">
    <source>
        <dbReference type="ARBA" id="ARBA00022485"/>
    </source>
</evidence>
<dbReference type="InterPro" id="IPR016431">
    <property type="entry name" value="Pyrv-formate_lyase-activ_prd"/>
</dbReference>
<feature type="domain" description="Radical SAM core" evidence="7">
    <location>
        <begin position="67"/>
        <end position="276"/>
    </location>
</feature>
<feature type="binding site" evidence="6">
    <location>
        <position position="89"/>
    </location>
    <ligand>
        <name>[4Fe-4S] cluster</name>
        <dbReference type="ChEBI" id="CHEBI:49883"/>
        <note>4Fe-4S-S-AdoMet</note>
    </ligand>
</feature>
<evidence type="ECO:0000256" key="5">
    <source>
        <dbReference type="ARBA" id="ARBA00023014"/>
    </source>
</evidence>
<dbReference type="PIRSF" id="PIRSF004869">
    <property type="entry name" value="PflX_prd"/>
    <property type="match status" value="1"/>
</dbReference>
<evidence type="ECO:0000313" key="9">
    <source>
        <dbReference type="Proteomes" id="UP000317778"/>
    </source>
</evidence>
<evidence type="ECO:0000313" key="8">
    <source>
        <dbReference type="EMBL" id="TKJ36558.1"/>
    </source>
</evidence>
<keyword evidence="1" id="KW-0004">4Fe-4S</keyword>
<dbReference type="SFLD" id="SFLDS00029">
    <property type="entry name" value="Radical_SAM"/>
    <property type="match status" value="1"/>
</dbReference>
<gene>
    <name evidence="8" type="primary">amrS</name>
    <name evidence="8" type="ORF">CEE36_11480</name>
</gene>
<dbReference type="InterPro" id="IPR013785">
    <property type="entry name" value="Aldolase_TIM"/>
</dbReference>
<evidence type="ECO:0000256" key="3">
    <source>
        <dbReference type="ARBA" id="ARBA00022723"/>
    </source>
</evidence>
<feature type="binding site" evidence="6">
    <location>
        <position position="86"/>
    </location>
    <ligand>
        <name>[4Fe-4S] cluster</name>
        <dbReference type="ChEBI" id="CHEBI:49883"/>
        <note>4Fe-4S-S-AdoMet</note>
    </ligand>
</feature>
<proteinExistence type="predicted"/>
<sequence>MKEALFYEKLKDNTVRCKLCFHECTLKEGQTGFCLVRRNVKGTLVAETYGELVAAHLDPIEKKPLYHFHPGEAILSVAANGCNLACPFCQNAEIARHRTRSRQATPEELVKMAIEHASKGIAYTYTEPLVWYEYLLDASKAAHEAGLYNVIVTNGTIDEEPLEALLSHLDAANVDLKGDERFYREVVRGDKESTLRTIRMLHEAGVHVEVTNLLIPEVNDSPAEIDEVVSFIEDLDPTIPLHISRFFPHGSYNVPPTPVKTMLRAYEQTHARLPYVYLGNLILVKGQNTLCPDCGALLVRRMGYGVEIGKTEGNRCAACGREVDIVL</sequence>
<dbReference type="SFLD" id="SFLDG01101">
    <property type="entry name" value="Uncharacterised_Radical_SAM_Su"/>
    <property type="match status" value="1"/>
</dbReference>
<comment type="caution">
    <text evidence="8">The sequence shown here is derived from an EMBL/GenBank/DDBJ whole genome shotgun (WGS) entry which is preliminary data.</text>
</comment>
<evidence type="ECO:0000256" key="2">
    <source>
        <dbReference type="ARBA" id="ARBA00022691"/>
    </source>
</evidence>
<dbReference type="InterPro" id="IPR006638">
    <property type="entry name" value="Elp3/MiaA/NifB-like_rSAM"/>
</dbReference>
<accession>A0A532UNQ0</accession>
<evidence type="ECO:0000256" key="6">
    <source>
        <dbReference type="PIRSR" id="PIRSR004869-50"/>
    </source>
</evidence>
<comment type="cofactor">
    <cofactor evidence="6">
        <name>[4Fe-4S] cluster</name>
        <dbReference type="ChEBI" id="CHEBI:49883"/>
    </cofactor>
    <text evidence="6">Binds 1 [4Fe-4S] cluster. The cluster is coordinated with 3 cysteines and an exchangeable S-adenosyl-L-methionine.</text>
</comment>